<reference evidence="2" key="2">
    <citation type="journal article" date="2015" name="Data Brief">
        <title>Shoot transcriptome of the giant reed, Arundo donax.</title>
        <authorList>
            <person name="Barrero R.A."/>
            <person name="Guerrero F.D."/>
            <person name="Moolhuijzen P."/>
            <person name="Goolsby J.A."/>
            <person name="Tidwell J."/>
            <person name="Bellgard S.E."/>
            <person name="Bellgard M.I."/>
        </authorList>
    </citation>
    <scope>NUCLEOTIDE SEQUENCE</scope>
    <source>
        <tissue evidence="2">Shoot tissue taken approximately 20 cm above the soil surface</tissue>
    </source>
</reference>
<dbReference type="EMBL" id="GBRH01251769">
    <property type="protein sequence ID" value="JAD46126.1"/>
    <property type="molecule type" value="Transcribed_RNA"/>
</dbReference>
<evidence type="ECO:0000313" key="2">
    <source>
        <dbReference type="EMBL" id="JAD46126.1"/>
    </source>
</evidence>
<feature type="region of interest" description="Disordered" evidence="1">
    <location>
        <begin position="1"/>
        <end position="27"/>
    </location>
</feature>
<accession>A0A0A9A4X8</accession>
<reference evidence="2" key="1">
    <citation type="submission" date="2014-09" db="EMBL/GenBank/DDBJ databases">
        <authorList>
            <person name="Magalhaes I.L.F."/>
            <person name="Oliveira U."/>
            <person name="Santos F.R."/>
            <person name="Vidigal T.H.D.A."/>
            <person name="Brescovit A.D."/>
            <person name="Santos A.J."/>
        </authorList>
    </citation>
    <scope>NUCLEOTIDE SEQUENCE</scope>
    <source>
        <tissue evidence="2">Shoot tissue taken approximately 20 cm above the soil surface</tissue>
    </source>
</reference>
<organism evidence="2">
    <name type="scientific">Arundo donax</name>
    <name type="common">Giant reed</name>
    <name type="synonym">Donax arundinaceus</name>
    <dbReference type="NCBI Taxonomy" id="35708"/>
    <lineage>
        <taxon>Eukaryota</taxon>
        <taxon>Viridiplantae</taxon>
        <taxon>Streptophyta</taxon>
        <taxon>Embryophyta</taxon>
        <taxon>Tracheophyta</taxon>
        <taxon>Spermatophyta</taxon>
        <taxon>Magnoliopsida</taxon>
        <taxon>Liliopsida</taxon>
        <taxon>Poales</taxon>
        <taxon>Poaceae</taxon>
        <taxon>PACMAD clade</taxon>
        <taxon>Arundinoideae</taxon>
        <taxon>Arundineae</taxon>
        <taxon>Arundo</taxon>
    </lineage>
</organism>
<protein>
    <submittedName>
        <fullName evidence="2">Uncharacterized protein</fullName>
    </submittedName>
</protein>
<sequence>MARRSQQGRYKASPSMCAPSISQAFPTPPPYARWFQA</sequence>
<dbReference type="AlphaFoldDB" id="A0A0A9A4X8"/>
<evidence type="ECO:0000256" key="1">
    <source>
        <dbReference type="SAM" id="MobiDB-lite"/>
    </source>
</evidence>
<proteinExistence type="predicted"/>
<name>A0A0A9A4X8_ARUDO</name>